<comment type="function">
    <text evidence="8">Catalyzes the acetylation of L-2,4-diaminobutyrate (DABA) to gamma-N-acetyl-alpha,gamma-diaminobutyric acid (ADABA) with acetyl coenzyme A.</text>
</comment>
<dbReference type="GO" id="GO:0019491">
    <property type="term" value="P:ectoine biosynthetic process"/>
    <property type="evidence" value="ECO:0007669"/>
    <property type="project" value="UniProtKB-UniPathway"/>
</dbReference>
<keyword evidence="11" id="KW-1185">Reference proteome</keyword>
<dbReference type="InterPro" id="IPR016181">
    <property type="entry name" value="Acyl_CoA_acyltransferase"/>
</dbReference>
<dbReference type="EMBL" id="CP017077">
    <property type="protein sequence ID" value="AOR81004.1"/>
    <property type="molecule type" value="Genomic_DNA"/>
</dbReference>
<dbReference type="Gene3D" id="3.40.630.30">
    <property type="match status" value="1"/>
</dbReference>
<dbReference type="SUPFAM" id="SSF55729">
    <property type="entry name" value="Acyl-CoA N-acyltransferases (Nat)"/>
    <property type="match status" value="1"/>
</dbReference>
<feature type="domain" description="N-acetyltransferase" evidence="9">
    <location>
        <begin position="1"/>
        <end position="139"/>
    </location>
</feature>
<comment type="similarity">
    <text evidence="2 8">Belongs to the acetyltransferase family. EctA subfamily.</text>
</comment>
<evidence type="ECO:0000256" key="6">
    <source>
        <dbReference type="ARBA" id="ARBA00023315"/>
    </source>
</evidence>
<evidence type="ECO:0000256" key="4">
    <source>
        <dbReference type="ARBA" id="ARBA00017935"/>
    </source>
</evidence>
<organism evidence="10 11">
    <name type="scientific">Novosphingobium resinovorum</name>
    <dbReference type="NCBI Taxonomy" id="158500"/>
    <lineage>
        <taxon>Bacteria</taxon>
        <taxon>Pseudomonadati</taxon>
        <taxon>Pseudomonadota</taxon>
        <taxon>Alphaproteobacteria</taxon>
        <taxon>Sphingomonadales</taxon>
        <taxon>Sphingomonadaceae</taxon>
        <taxon>Novosphingobium</taxon>
    </lineage>
</organism>
<evidence type="ECO:0000256" key="8">
    <source>
        <dbReference type="RuleBase" id="RU365045"/>
    </source>
</evidence>
<dbReference type="CDD" id="cd04301">
    <property type="entry name" value="NAT_SF"/>
    <property type="match status" value="1"/>
</dbReference>
<evidence type="ECO:0000313" key="10">
    <source>
        <dbReference type="EMBL" id="AOR81004.1"/>
    </source>
</evidence>
<proteinExistence type="inferred from homology"/>
<evidence type="ECO:0000259" key="9">
    <source>
        <dbReference type="PROSITE" id="PS51186"/>
    </source>
</evidence>
<comment type="catalytic activity">
    <reaction evidence="7 8">
        <text>L-2,4-diaminobutanoate + acetyl-CoA = (2S)-4-acetamido-2-aminobutanoate + CoA + H(+)</text>
        <dbReference type="Rhea" id="RHEA:16901"/>
        <dbReference type="ChEBI" id="CHEBI:15378"/>
        <dbReference type="ChEBI" id="CHEBI:57287"/>
        <dbReference type="ChEBI" id="CHEBI:57288"/>
        <dbReference type="ChEBI" id="CHEBI:58761"/>
        <dbReference type="ChEBI" id="CHEBI:58929"/>
        <dbReference type="EC" id="2.3.1.178"/>
    </reaction>
</comment>
<dbReference type="KEGG" id="nre:BES08_28580"/>
<evidence type="ECO:0000256" key="2">
    <source>
        <dbReference type="ARBA" id="ARBA00010712"/>
    </source>
</evidence>
<dbReference type="InterPro" id="IPR000182">
    <property type="entry name" value="GNAT_dom"/>
</dbReference>
<dbReference type="GO" id="GO:0033816">
    <property type="term" value="F:diaminobutyrate acetyltransferase activity"/>
    <property type="evidence" value="ECO:0007669"/>
    <property type="project" value="UniProtKB-EC"/>
</dbReference>
<reference evidence="11" key="1">
    <citation type="journal article" date="2017" name="J. Biotechnol.">
        <title>Complete genome sequence of Novosphingobium resinovorum SA1, a versatile xenobiotic-degrading bacterium capable of utilizing sulfanilic acid.</title>
        <authorList>
            <person name="Hegedus B."/>
            <person name="Kos P.B."/>
            <person name="Balint B."/>
            <person name="Maroti G."/>
            <person name="Gan H.M."/>
            <person name="Perei K."/>
            <person name="Rakhely G."/>
        </authorList>
    </citation>
    <scope>NUCLEOTIDE SEQUENCE [LARGE SCALE GENOMIC DNA]</scope>
    <source>
        <strain evidence="11">SA1</strain>
    </source>
</reference>
<dbReference type="UniPathway" id="UPA00067">
    <property type="reaction ID" value="UER00122"/>
</dbReference>
<name>A0A1D8AFW5_9SPHN</name>
<dbReference type="Pfam" id="PF00583">
    <property type="entry name" value="Acetyltransf_1"/>
    <property type="match status" value="1"/>
</dbReference>
<evidence type="ECO:0000256" key="3">
    <source>
        <dbReference type="ARBA" id="ARBA00012355"/>
    </source>
</evidence>
<protein>
    <recommendedName>
        <fullName evidence="4 8">L-2,4-diaminobutyric acid acetyltransferase</fullName>
        <shortName evidence="8">DABA acetyltransferase</shortName>
        <ecNumber evidence="3 8">2.3.1.178</ecNumber>
    </recommendedName>
</protein>
<dbReference type="EC" id="2.3.1.178" evidence="3 8"/>
<geneLocation type="plasmid" evidence="10 11">
    <name>pSA2</name>
</geneLocation>
<dbReference type="PROSITE" id="PS51186">
    <property type="entry name" value="GNAT"/>
    <property type="match status" value="1"/>
</dbReference>
<evidence type="ECO:0000256" key="7">
    <source>
        <dbReference type="ARBA" id="ARBA00048924"/>
    </source>
</evidence>
<dbReference type="NCBIfam" id="TIGR02406">
    <property type="entry name" value="ectoine_EctA"/>
    <property type="match status" value="1"/>
</dbReference>
<gene>
    <name evidence="8" type="primary">ectA</name>
    <name evidence="10" type="ORF">BES08_28580</name>
</gene>
<dbReference type="InterPro" id="IPR012772">
    <property type="entry name" value="Ectoine_EctA"/>
</dbReference>
<evidence type="ECO:0000256" key="1">
    <source>
        <dbReference type="ARBA" id="ARBA00004978"/>
    </source>
</evidence>
<evidence type="ECO:0000256" key="5">
    <source>
        <dbReference type="ARBA" id="ARBA00022679"/>
    </source>
</evidence>
<accession>A0A1D8AFW5</accession>
<dbReference type="AlphaFoldDB" id="A0A1D8AFW5"/>
<keyword evidence="10" id="KW-0614">Plasmid</keyword>
<dbReference type="Proteomes" id="UP000094626">
    <property type="component" value="Plasmid pSA2"/>
</dbReference>
<evidence type="ECO:0000313" key="11">
    <source>
        <dbReference type="Proteomes" id="UP000094626"/>
    </source>
</evidence>
<sequence length="146" mass="15644">MIAASEPLDPNSAYCNLLQCSDFADTCVLAERDGEVLGWISAYRPPSHPERIFVWQVAVAAAARGEGLAGRMLDELVSLPAVQGATTLTTTITEANPASWALFGAFARRRGASLSKSKRFERAAHFAGAHDTEWQATIAPLPSVQT</sequence>
<comment type="pathway">
    <text evidence="1 8">Amine and polyamine biosynthesis; ectoine biosynthesis; L-ectoine from L-aspartate 4-semialdehyde: step 2/3.</text>
</comment>
<keyword evidence="5 8" id="KW-0808">Transferase</keyword>
<keyword evidence="6 8" id="KW-0012">Acyltransferase</keyword>